<dbReference type="GO" id="GO:0005524">
    <property type="term" value="F:ATP binding"/>
    <property type="evidence" value="ECO:0007669"/>
    <property type="project" value="UniProtKB-KW"/>
</dbReference>
<proteinExistence type="predicted"/>
<dbReference type="Gene3D" id="3.40.50.300">
    <property type="entry name" value="P-loop containing nucleotide triphosphate hydrolases"/>
    <property type="match status" value="2"/>
</dbReference>
<name>A0A1G1W5C9_9BACT</name>
<dbReference type="InterPro" id="IPR041546">
    <property type="entry name" value="ClpA/ClpB_AAA_lid"/>
</dbReference>
<evidence type="ECO:0000256" key="2">
    <source>
        <dbReference type="ARBA" id="ARBA00022741"/>
    </source>
</evidence>
<dbReference type="InterPro" id="IPR003959">
    <property type="entry name" value="ATPase_AAA_core"/>
</dbReference>
<dbReference type="GO" id="GO:0005737">
    <property type="term" value="C:cytoplasm"/>
    <property type="evidence" value="ECO:0007669"/>
    <property type="project" value="TreeGrafter"/>
</dbReference>
<keyword evidence="6" id="KW-0175">Coiled coil</keyword>
<dbReference type="GO" id="GO:0016887">
    <property type="term" value="F:ATP hydrolysis activity"/>
    <property type="evidence" value="ECO:0007669"/>
    <property type="project" value="InterPro"/>
</dbReference>
<feature type="coiled-coil region" evidence="6">
    <location>
        <begin position="404"/>
        <end position="431"/>
    </location>
</feature>
<dbReference type="InterPro" id="IPR050130">
    <property type="entry name" value="ClpA_ClpB"/>
</dbReference>
<dbReference type="Pfam" id="PF02861">
    <property type="entry name" value="Clp_N"/>
    <property type="match status" value="2"/>
</dbReference>
<evidence type="ECO:0000256" key="1">
    <source>
        <dbReference type="ARBA" id="ARBA00022737"/>
    </source>
</evidence>
<dbReference type="InterPro" id="IPR036628">
    <property type="entry name" value="Clp_N_dom_sf"/>
</dbReference>
<dbReference type="InterPro" id="IPR004176">
    <property type="entry name" value="Clp_R_N"/>
</dbReference>
<dbReference type="InterPro" id="IPR018368">
    <property type="entry name" value="ClpA/B_CS1"/>
</dbReference>
<dbReference type="Pfam" id="PF10431">
    <property type="entry name" value="ClpB_D2-small"/>
    <property type="match status" value="1"/>
</dbReference>
<keyword evidence="3" id="KW-0067">ATP-binding</keyword>
<evidence type="ECO:0000259" key="7">
    <source>
        <dbReference type="PROSITE" id="PS51903"/>
    </source>
</evidence>
<dbReference type="CDD" id="cd19499">
    <property type="entry name" value="RecA-like_ClpB_Hsp104-like"/>
    <property type="match status" value="1"/>
</dbReference>
<dbReference type="Pfam" id="PF00004">
    <property type="entry name" value="AAA"/>
    <property type="match status" value="1"/>
</dbReference>
<keyword evidence="4" id="KW-0143">Chaperone</keyword>
<dbReference type="Gene3D" id="4.10.860.10">
    <property type="entry name" value="UVR domain"/>
    <property type="match status" value="1"/>
</dbReference>
<keyword evidence="1 5" id="KW-0677">Repeat</keyword>
<accession>A0A1G1W5C9</accession>
<evidence type="ECO:0000256" key="4">
    <source>
        <dbReference type="ARBA" id="ARBA00023186"/>
    </source>
</evidence>
<dbReference type="PRINTS" id="PR00300">
    <property type="entry name" value="CLPPROTEASEA"/>
</dbReference>
<dbReference type="Pfam" id="PF17871">
    <property type="entry name" value="AAA_lid_9"/>
    <property type="match status" value="1"/>
</dbReference>
<dbReference type="AlphaFoldDB" id="A0A1G1W5C9"/>
<evidence type="ECO:0000313" key="8">
    <source>
        <dbReference type="EMBL" id="OGY22814.1"/>
    </source>
</evidence>
<dbReference type="InterPro" id="IPR027417">
    <property type="entry name" value="P-loop_NTPase"/>
</dbReference>
<dbReference type="Gene3D" id="1.10.1780.10">
    <property type="entry name" value="Clp, N-terminal domain"/>
    <property type="match status" value="1"/>
</dbReference>
<dbReference type="FunFam" id="3.40.50.300:FF:000025">
    <property type="entry name" value="ATP-dependent Clp protease subunit"/>
    <property type="match status" value="1"/>
</dbReference>
<dbReference type="Gene3D" id="1.10.8.60">
    <property type="match status" value="2"/>
</dbReference>
<evidence type="ECO:0000256" key="5">
    <source>
        <dbReference type="PROSITE-ProRule" id="PRU01251"/>
    </source>
</evidence>
<dbReference type="PANTHER" id="PTHR11638:SF18">
    <property type="entry name" value="HEAT SHOCK PROTEIN 104"/>
    <property type="match status" value="1"/>
</dbReference>
<dbReference type="PROSITE" id="PS51903">
    <property type="entry name" value="CLP_R"/>
    <property type="match status" value="1"/>
</dbReference>
<dbReference type="CDD" id="cd00009">
    <property type="entry name" value="AAA"/>
    <property type="match status" value="1"/>
</dbReference>
<dbReference type="InterPro" id="IPR001270">
    <property type="entry name" value="ClpA/B"/>
</dbReference>
<dbReference type="SUPFAM" id="SSF81923">
    <property type="entry name" value="Double Clp-N motif"/>
    <property type="match status" value="2"/>
</dbReference>
<comment type="caution">
    <text evidence="8">The sequence shown here is derived from an EMBL/GenBank/DDBJ whole genome shotgun (WGS) entry which is preliminary data.</text>
</comment>
<reference evidence="8 9" key="1">
    <citation type="journal article" date="2016" name="Nat. Commun.">
        <title>Thousands of microbial genomes shed light on interconnected biogeochemical processes in an aquifer system.</title>
        <authorList>
            <person name="Anantharaman K."/>
            <person name="Brown C.T."/>
            <person name="Hug L.A."/>
            <person name="Sharon I."/>
            <person name="Castelle C.J."/>
            <person name="Probst A.J."/>
            <person name="Thomas B.C."/>
            <person name="Singh A."/>
            <person name="Wilkins M.J."/>
            <person name="Karaoz U."/>
            <person name="Brodie E.L."/>
            <person name="Williams K.H."/>
            <person name="Hubbard S.S."/>
            <person name="Banfield J.F."/>
        </authorList>
    </citation>
    <scope>NUCLEOTIDE SEQUENCE [LARGE SCALE GENOMIC DNA]</scope>
</reference>
<keyword evidence="2" id="KW-0547">Nucleotide-binding</keyword>
<organism evidence="8 9">
    <name type="scientific">Candidatus Woykebacteria bacterium RBG_13_40_15</name>
    <dbReference type="NCBI Taxonomy" id="1802593"/>
    <lineage>
        <taxon>Bacteria</taxon>
        <taxon>Candidatus Woykeibacteriota</taxon>
    </lineage>
</organism>
<dbReference type="SMART" id="SM01086">
    <property type="entry name" value="ClpB_D2-small"/>
    <property type="match status" value="1"/>
</dbReference>
<dbReference type="PANTHER" id="PTHR11638">
    <property type="entry name" value="ATP-DEPENDENT CLP PROTEASE"/>
    <property type="match status" value="1"/>
</dbReference>
<evidence type="ECO:0000256" key="3">
    <source>
        <dbReference type="ARBA" id="ARBA00022840"/>
    </source>
</evidence>
<dbReference type="STRING" id="1802593.A2172_01625"/>
<evidence type="ECO:0000313" key="9">
    <source>
        <dbReference type="Proteomes" id="UP000176631"/>
    </source>
</evidence>
<dbReference type="GO" id="GO:0034605">
    <property type="term" value="P:cellular response to heat"/>
    <property type="evidence" value="ECO:0007669"/>
    <property type="project" value="TreeGrafter"/>
</dbReference>
<feature type="domain" description="Clp R" evidence="7">
    <location>
        <begin position="6"/>
        <end position="149"/>
    </location>
</feature>
<protein>
    <recommendedName>
        <fullName evidence="7">Clp R domain-containing protein</fullName>
    </recommendedName>
</protein>
<dbReference type="EMBL" id="MHCP01000032">
    <property type="protein sequence ID" value="OGY22814.1"/>
    <property type="molecule type" value="Genomic_DNA"/>
</dbReference>
<dbReference type="InterPro" id="IPR003593">
    <property type="entry name" value="AAA+_ATPase"/>
</dbReference>
<dbReference type="Pfam" id="PF07724">
    <property type="entry name" value="AAA_2"/>
    <property type="match status" value="1"/>
</dbReference>
<dbReference type="PROSITE" id="PS00870">
    <property type="entry name" value="CLPAB_1"/>
    <property type="match status" value="1"/>
</dbReference>
<sequence length="801" mass="89430">MSKKLVEKFTEKAKTVLSSSSHQAKQLDSSVIDTEHILLAILENESCVAYKIITSFQVNLEKIKESTLNSVEQDNTVEKGNGFSKSAQEAIAQATLQAYFLGSAYVGTEHLLYGLAKTPLGLAYHVLQSWGISSDMIKSKLENYSSRTLQTTVTPLPTQLLNTYGKDLTALARARELDPIIGRENEIARVIQVLARRTKNNPVLIGEAGVGKTAIVEGLAQKIVQHKVPQKFFNTRIVSLDINSLVAGTRFRGDFEERLLGLLEEIKEANNIIIFIDEIQTIIGAGSAGGTLDAANILKPALSKGEVSCIGSTTADEYTEFIEENPALERRFQPIYIEEPDIKNTISILEGLKRRYEDHHGVHIDKKAISAAAKLASRYLVDRHLPDSAIDLVDETASRKAVHATQQNSKALQIEAKIENIRRRKEALLREEEWELALKLKEKEADFSKNLDKSLVKQKPQDSSMVEEEDIAFTVSSMTGIPIEEITASEAAKLLNLEKQLAKKVVGQGHVLKQVSSLLRRSRVGLHDPNKPIGSFIFLGTSGVGKTLVAQSLAETMFGNPESLVRFDMSEFSEPHTVARFMGAPPGYVGYEEGGELVEKLRHHPYSVVLLDEIEKAHSDVFNVLLQILDNGRLTDGRGREINFRNTIIIMTSNVGSHLIKKEGEMGFGRSKQRTESFKYISEKLTEELKKRFRVEFLNRIDSTIVFKPLAKETVKKIAKLLVREVAVRLKQEHKIELEVAEPVYDFLVEKGFSQEFGAREMRRVITEHLADPLSEGILAGRFKKDQIVKATLKKDQVVLK</sequence>
<dbReference type="Proteomes" id="UP000176631">
    <property type="component" value="Unassembled WGS sequence"/>
</dbReference>
<dbReference type="InterPro" id="IPR019489">
    <property type="entry name" value="Clp_ATPase_C"/>
</dbReference>
<gene>
    <name evidence="8" type="ORF">A2172_01625</name>
</gene>
<dbReference type="SMART" id="SM00382">
    <property type="entry name" value="AAA"/>
    <property type="match status" value="2"/>
</dbReference>
<dbReference type="FunFam" id="3.40.50.300:FF:000010">
    <property type="entry name" value="Chaperone clpB 1, putative"/>
    <property type="match status" value="1"/>
</dbReference>
<dbReference type="SUPFAM" id="SSF52540">
    <property type="entry name" value="P-loop containing nucleoside triphosphate hydrolases"/>
    <property type="match status" value="2"/>
</dbReference>
<evidence type="ECO:0000256" key="6">
    <source>
        <dbReference type="SAM" id="Coils"/>
    </source>
</evidence>